<proteinExistence type="predicted"/>
<keyword evidence="2" id="KW-1185">Reference proteome</keyword>
<dbReference type="EMBL" id="BNJG01000002">
    <property type="protein sequence ID" value="GHO57655.1"/>
    <property type="molecule type" value="Genomic_DNA"/>
</dbReference>
<comment type="caution">
    <text evidence="1">The sequence shown here is derived from an EMBL/GenBank/DDBJ whole genome shotgun (WGS) entry which is preliminary data.</text>
</comment>
<protein>
    <submittedName>
        <fullName evidence="1">Uncharacterized protein</fullName>
    </submittedName>
</protein>
<evidence type="ECO:0000313" key="2">
    <source>
        <dbReference type="Proteomes" id="UP000654345"/>
    </source>
</evidence>
<dbReference type="Proteomes" id="UP000654345">
    <property type="component" value="Unassembled WGS sequence"/>
</dbReference>
<gene>
    <name evidence="1" type="ORF">KSB_61300</name>
</gene>
<evidence type="ECO:0000313" key="1">
    <source>
        <dbReference type="EMBL" id="GHO57655.1"/>
    </source>
</evidence>
<accession>A0ABQ3UZE3</accession>
<reference evidence="1 2" key="1">
    <citation type="journal article" date="2021" name="Int. J. Syst. Evol. Microbiol.">
        <title>Reticulibacter mediterranei gen. nov., sp. nov., within the new family Reticulibacteraceae fam. nov., and Ktedonospora formicarum gen. nov., sp. nov., Ktedonobacter robiniae sp. nov., Dictyobacter formicarum sp. nov. and Dictyobacter arantiisoli sp. nov., belonging to the class Ktedonobacteria.</title>
        <authorList>
            <person name="Yabe S."/>
            <person name="Zheng Y."/>
            <person name="Wang C.M."/>
            <person name="Sakai Y."/>
            <person name="Abe K."/>
            <person name="Yokota A."/>
            <person name="Donadio S."/>
            <person name="Cavaletti L."/>
            <person name="Monciardini P."/>
        </authorList>
    </citation>
    <scope>NUCLEOTIDE SEQUENCE [LARGE SCALE GENOMIC DNA]</scope>
    <source>
        <strain evidence="1 2">SOSP1-30</strain>
    </source>
</reference>
<sequence length="75" mass="8465">MGKAISKQGGNRAYSMGLSCFCANLREEMMEYFISNTPQKLGKLTLHVALTTAEDLQTRLIQVEEQITKKQRKAD</sequence>
<name>A0ABQ3UZE3_9CHLR</name>
<organism evidence="1 2">
    <name type="scientific">Ktedonobacter robiniae</name>
    <dbReference type="NCBI Taxonomy" id="2778365"/>
    <lineage>
        <taxon>Bacteria</taxon>
        <taxon>Bacillati</taxon>
        <taxon>Chloroflexota</taxon>
        <taxon>Ktedonobacteria</taxon>
        <taxon>Ktedonobacterales</taxon>
        <taxon>Ktedonobacteraceae</taxon>
        <taxon>Ktedonobacter</taxon>
    </lineage>
</organism>